<dbReference type="SMART" id="SM00226">
    <property type="entry name" value="LMWPc"/>
    <property type="match status" value="1"/>
</dbReference>
<dbReference type="PANTHER" id="PTHR43428">
    <property type="entry name" value="ARSENATE REDUCTASE"/>
    <property type="match status" value="1"/>
</dbReference>
<evidence type="ECO:0000256" key="1">
    <source>
        <dbReference type="ARBA" id="ARBA00022849"/>
    </source>
</evidence>
<dbReference type="EMBL" id="MINN01000011">
    <property type="protein sequence ID" value="OIU73304.1"/>
    <property type="molecule type" value="Genomic_DNA"/>
</dbReference>
<comment type="caution">
    <text evidence="3">The sequence shown here is derived from an EMBL/GenBank/DDBJ whole genome shotgun (WGS) entry which is preliminary data.</text>
</comment>
<evidence type="ECO:0000313" key="4">
    <source>
        <dbReference type="Proteomes" id="UP000182062"/>
    </source>
</evidence>
<protein>
    <recommendedName>
        <fullName evidence="2">Phosphotyrosine protein phosphatase I domain-containing protein</fullName>
    </recommendedName>
</protein>
<organism evidence="3 4">
    <name type="scientific">Rossellomorea aquimaris</name>
    <dbReference type="NCBI Taxonomy" id="189382"/>
    <lineage>
        <taxon>Bacteria</taxon>
        <taxon>Bacillati</taxon>
        <taxon>Bacillota</taxon>
        <taxon>Bacilli</taxon>
        <taxon>Bacillales</taxon>
        <taxon>Bacillaceae</taxon>
        <taxon>Rossellomorea</taxon>
    </lineage>
</organism>
<sequence length="142" mass="16400">MNKTVYFLSSSQQRSLIALGWARKLSIPDWSFQSAGWLETSDRELSVLAMKELCIDISSLPRTQFEMPRLKQASVIIKIQDTEFDDDIILPSDLEDKVICWDLPNPRKRSSDKLEEWARYQEICDEIAMKVKSLSTILPGFN</sequence>
<accession>A0A1J6WND1</accession>
<dbReference type="InterPro" id="IPR036196">
    <property type="entry name" value="Ptyr_pPase_sf"/>
</dbReference>
<gene>
    <name evidence="3" type="ORF">BHE18_14490</name>
</gene>
<dbReference type="Proteomes" id="UP000182062">
    <property type="component" value="Unassembled WGS sequence"/>
</dbReference>
<dbReference type="InterPro" id="IPR023485">
    <property type="entry name" value="Ptyr_pPase"/>
</dbReference>
<keyword evidence="1" id="KW-0059">Arsenical resistance</keyword>
<evidence type="ECO:0000259" key="2">
    <source>
        <dbReference type="SMART" id="SM00226"/>
    </source>
</evidence>
<evidence type="ECO:0000313" key="3">
    <source>
        <dbReference type="EMBL" id="OIU73304.1"/>
    </source>
</evidence>
<dbReference type="GO" id="GO:0046685">
    <property type="term" value="P:response to arsenic-containing substance"/>
    <property type="evidence" value="ECO:0007669"/>
    <property type="project" value="UniProtKB-KW"/>
</dbReference>
<reference evidence="3 4" key="1">
    <citation type="submission" date="2016-09" db="EMBL/GenBank/DDBJ databases">
        <title>Bacillus aquimaris SAMM genome sequence reveals colonization and biosurfactant production capacities.</title>
        <authorList>
            <person name="Waghmode S.R."/>
            <person name="Suryavanshi M.V."/>
        </authorList>
    </citation>
    <scope>NUCLEOTIDE SEQUENCE [LARGE SCALE GENOMIC DNA]</scope>
    <source>
        <strain evidence="3 4">SAMM</strain>
    </source>
</reference>
<proteinExistence type="predicted"/>
<dbReference type="SUPFAM" id="SSF52788">
    <property type="entry name" value="Phosphotyrosine protein phosphatases I"/>
    <property type="match status" value="1"/>
</dbReference>
<dbReference type="PANTHER" id="PTHR43428:SF1">
    <property type="entry name" value="ARSENATE REDUCTASE"/>
    <property type="match status" value="1"/>
</dbReference>
<name>A0A1J6WND1_9BACI</name>
<dbReference type="Gene3D" id="3.40.50.2300">
    <property type="match status" value="1"/>
</dbReference>
<dbReference type="AlphaFoldDB" id="A0A1J6WND1"/>
<feature type="domain" description="Phosphotyrosine protein phosphatase I" evidence="2">
    <location>
        <begin position="3"/>
        <end position="137"/>
    </location>
</feature>
<keyword evidence="4" id="KW-1185">Reference proteome</keyword>